<proteinExistence type="predicted"/>
<comment type="caution">
    <text evidence="1">The sequence shown here is derived from an EMBL/GenBank/DDBJ whole genome shotgun (WGS) entry which is preliminary data.</text>
</comment>
<accession>A0A0F9HEN1</accession>
<protein>
    <submittedName>
        <fullName evidence="1">Uncharacterized protein</fullName>
    </submittedName>
</protein>
<feature type="non-terminal residue" evidence="1">
    <location>
        <position position="1"/>
    </location>
</feature>
<evidence type="ECO:0000313" key="1">
    <source>
        <dbReference type="EMBL" id="KKL80170.1"/>
    </source>
</evidence>
<sequence length="32" mass="3568">KRIEKTLLHNPDLCSFGLIAQAEKLEEGEEVG</sequence>
<name>A0A0F9HEN1_9ZZZZ</name>
<organism evidence="1">
    <name type="scientific">marine sediment metagenome</name>
    <dbReference type="NCBI Taxonomy" id="412755"/>
    <lineage>
        <taxon>unclassified sequences</taxon>
        <taxon>metagenomes</taxon>
        <taxon>ecological metagenomes</taxon>
    </lineage>
</organism>
<dbReference type="AlphaFoldDB" id="A0A0F9HEN1"/>
<gene>
    <name evidence="1" type="ORF">LCGC14_2007420</name>
</gene>
<reference evidence="1" key="1">
    <citation type="journal article" date="2015" name="Nature">
        <title>Complex archaea that bridge the gap between prokaryotes and eukaryotes.</title>
        <authorList>
            <person name="Spang A."/>
            <person name="Saw J.H."/>
            <person name="Jorgensen S.L."/>
            <person name="Zaremba-Niedzwiedzka K."/>
            <person name="Martijn J."/>
            <person name="Lind A.E."/>
            <person name="van Eijk R."/>
            <person name="Schleper C."/>
            <person name="Guy L."/>
            <person name="Ettema T.J."/>
        </authorList>
    </citation>
    <scope>NUCLEOTIDE SEQUENCE</scope>
</reference>
<dbReference type="EMBL" id="LAZR01022935">
    <property type="protein sequence ID" value="KKL80170.1"/>
    <property type="molecule type" value="Genomic_DNA"/>
</dbReference>